<dbReference type="SUPFAM" id="SSF50386">
    <property type="entry name" value="STI-like"/>
    <property type="match status" value="1"/>
</dbReference>
<protein>
    <submittedName>
        <fullName evidence="2">Uncharacterized protein</fullName>
    </submittedName>
</protein>
<dbReference type="GO" id="GO:0004866">
    <property type="term" value="F:endopeptidase inhibitor activity"/>
    <property type="evidence" value="ECO:0007669"/>
    <property type="project" value="InterPro"/>
</dbReference>
<feature type="chain" id="PRO_5004721123" evidence="1">
    <location>
        <begin position="25"/>
        <end position="168"/>
    </location>
</feature>
<dbReference type="Proteomes" id="UP000030689">
    <property type="component" value="Unassembled WGS sequence"/>
</dbReference>
<evidence type="ECO:0000313" key="2">
    <source>
        <dbReference type="EMBL" id="ESQ34004.1"/>
    </source>
</evidence>
<organism evidence="2 3">
    <name type="scientific">Eutrema salsugineum</name>
    <name type="common">Saltwater cress</name>
    <name type="synonym">Sisymbrium salsugineum</name>
    <dbReference type="NCBI Taxonomy" id="72664"/>
    <lineage>
        <taxon>Eukaryota</taxon>
        <taxon>Viridiplantae</taxon>
        <taxon>Streptophyta</taxon>
        <taxon>Embryophyta</taxon>
        <taxon>Tracheophyta</taxon>
        <taxon>Spermatophyta</taxon>
        <taxon>Magnoliopsida</taxon>
        <taxon>eudicotyledons</taxon>
        <taxon>Gunneridae</taxon>
        <taxon>Pentapetalae</taxon>
        <taxon>rosids</taxon>
        <taxon>malvids</taxon>
        <taxon>Brassicales</taxon>
        <taxon>Brassicaceae</taxon>
        <taxon>Eutremeae</taxon>
        <taxon>Eutrema</taxon>
    </lineage>
</organism>
<evidence type="ECO:0000313" key="3">
    <source>
        <dbReference type="Proteomes" id="UP000030689"/>
    </source>
</evidence>
<feature type="signal peptide" evidence="1">
    <location>
        <begin position="1"/>
        <end position="24"/>
    </location>
</feature>
<dbReference type="InterPro" id="IPR011065">
    <property type="entry name" value="Kunitz_inhibitor_STI-like_sf"/>
</dbReference>
<sequence length="168" mass="18572">MNKNNKPAISFLFLSLLLLVSAVAETAGAEVEYVKDTNGHPIQRQTQYFIEPASHKKGGVLVPAASIDLDHLCPLSIVRTLLLPYQPGLPITFSTPFLDRGNNVSTNTNLTIAFESPIWPCPSSKIWKVDSSSLSSNNLYVTTGGNPNRKDSFFRIQKYGNEQNTYKL</sequence>
<dbReference type="EMBL" id="KI517683">
    <property type="protein sequence ID" value="ESQ34004.1"/>
    <property type="molecule type" value="Genomic_DNA"/>
</dbReference>
<gene>
    <name evidence="2" type="ORF">EUTSA_v10009709mg</name>
</gene>
<accession>V4KRV5</accession>
<feature type="non-terminal residue" evidence="2">
    <location>
        <position position="168"/>
    </location>
</feature>
<dbReference type="PANTHER" id="PTHR33107:SF66">
    <property type="entry name" value="GENOME ASSEMBLY, CHROMOSOME: A07"/>
    <property type="match status" value="1"/>
</dbReference>
<dbReference type="PANTHER" id="PTHR33107">
    <property type="entry name" value="KUNITZ TRYPSIN INHIBITOR 2"/>
    <property type="match status" value="1"/>
</dbReference>
<dbReference type="SMART" id="SM00452">
    <property type="entry name" value="STI"/>
    <property type="match status" value="1"/>
</dbReference>
<dbReference type="Gramene" id="ESQ34004">
    <property type="protein sequence ID" value="ESQ34004"/>
    <property type="gene ID" value="EUTSA_v10009709mg"/>
</dbReference>
<keyword evidence="1" id="KW-0732">Signal</keyword>
<dbReference type="OrthoDB" id="1918435at2759"/>
<name>V4KRV5_EUTSA</name>
<reference evidence="2 3" key="1">
    <citation type="journal article" date="2013" name="Front. Plant Sci.">
        <title>The Reference Genome of the Halophytic Plant Eutrema salsugineum.</title>
        <authorList>
            <person name="Yang R."/>
            <person name="Jarvis D.E."/>
            <person name="Chen H."/>
            <person name="Beilstein M.A."/>
            <person name="Grimwood J."/>
            <person name="Jenkins J."/>
            <person name="Shu S."/>
            <person name="Prochnik S."/>
            <person name="Xin M."/>
            <person name="Ma C."/>
            <person name="Schmutz J."/>
            <person name="Wing R.A."/>
            <person name="Mitchell-Olds T."/>
            <person name="Schumaker K.S."/>
            <person name="Wang X."/>
        </authorList>
    </citation>
    <scope>NUCLEOTIDE SEQUENCE [LARGE SCALE GENOMIC DNA]</scope>
</reference>
<dbReference type="InterPro" id="IPR002160">
    <property type="entry name" value="Prot_inh_Kunz-lg"/>
</dbReference>
<dbReference type="Gene3D" id="2.80.10.50">
    <property type="match status" value="1"/>
</dbReference>
<dbReference type="MEROPS" id="I03.028"/>
<keyword evidence="3" id="KW-1185">Reference proteome</keyword>
<proteinExistence type="predicted"/>
<dbReference type="Pfam" id="PF00197">
    <property type="entry name" value="Kunitz_legume"/>
    <property type="match status" value="1"/>
</dbReference>
<dbReference type="AlphaFoldDB" id="V4KRV5"/>
<evidence type="ECO:0000256" key="1">
    <source>
        <dbReference type="SAM" id="SignalP"/>
    </source>
</evidence>
<dbReference type="STRING" id="72664.V4KRV5"/>
<dbReference type="OMA" id="DRGNDIW"/>
<dbReference type="KEGG" id="eus:EUTSA_v10009709mg"/>